<feature type="domain" description="RdRp catalytic" evidence="1">
    <location>
        <begin position="248"/>
        <end position="364"/>
    </location>
</feature>
<evidence type="ECO:0000259" key="1">
    <source>
        <dbReference type="PROSITE" id="PS50507"/>
    </source>
</evidence>
<dbReference type="InterPro" id="IPR007094">
    <property type="entry name" value="RNA-dir_pol_PSvirus"/>
</dbReference>
<name>A0A8J9RUR1_9ZZZZ</name>
<sequence length="528" mass="60682">MIRSENYTDNKSSFVRWMKNLTEPVTQDLRSAIWKKRDGVELSRAEVREYFLDYVPMQGPGYSEHMMEREQQNLEKLLLPWSVRPAWAEWGPNRVEGYYDKRQWTGRLSTLSDDIASFRKRFPIQAEPLPIRKAWHRLPSATSSGLPWLQSQWKEKIGASIASEVQDKWKRDSPGEIPPSMPMWRVDPGPKVRLAWAESKYEALYGAPFVYPVADRLREFDKSPFIAWKGPDDTAASISQHMKKGNCDEYLSVDYASYDQTQAPELVRRVWNELIHPMTGSRKPNVSSAWLENFTSGPLVTPEGLRTGDHGVPSGSVATNFVDSINNALCIEGYMSNYGIDDGRYWVQGDDALICGHNVEPKDFSEFAQSEYGFIAHPDKQYFGIREGDFLQNSYYVENDYLPTYPAARVAWRMIGHERFSYSPGDWNQWAVVVRAIQQLQNAYHHPYINDLVRWAGNGDKLRLGADEAPRDVMRMAGKAGYHMVQERARWDLGAEDRNWDVLPIQRIIRAELADTVLSGRARLLAQT</sequence>
<dbReference type="AlphaFoldDB" id="A0A8J9RUR1"/>
<protein>
    <submittedName>
        <fullName evidence="2">RdRp</fullName>
    </submittedName>
</protein>
<proteinExistence type="predicted"/>
<dbReference type="Pfam" id="PF00680">
    <property type="entry name" value="RdRP_1"/>
    <property type="match status" value="1"/>
</dbReference>
<dbReference type="PROSITE" id="PS50507">
    <property type="entry name" value="RDRP_SSRNA_POS"/>
    <property type="match status" value="1"/>
</dbReference>
<dbReference type="EMBL" id="LC651647">
    <property type="protein sequence ID" value="BDC16250.1"/>
    <property type="molecule type" value="Genomic_RNA"/>
</dbReference>
<dbReference type="SUPFAM" id="SSF56672">
    <property type="entry name" value="DNA/RNA polymerases"/>
    <property type="match status" value="1"/>
</dbReference>
<organism evidence="2">
    <name type="scientific">viral metagenome</name>
    <dbReference type="NCBI Taxonomy" id="1070528"/>
    <lineage>
        <taxon>unclassified sequences</taxon>
        <taxon>metagenomes</taxon>
        <taxon>organismal metagenomes</taxon>
    </lineage>
</organism>
<evidence type="ECO:0000313" key="2">
    <source>
        <dbReference type="EMBL" id="BDC16250.1"/>
    </source>
</evidence>
<dbReference type="InterPro" id="IPR043502">
    <property type="entry name" value="DNA/RNA_pol_sf"/>
</dbReference>
<reference evidence="2" key="1">
    <citation type="submission" date="2021-09" db="EMBL/GenBank/DDBJ databases">
        <title>RNA virosphere in a marine zooplankton community in the subtropical western North Pacific.</title>
        <authorList>
            <person name="Hirai J."/>
            <person name="Urayama S."/>
            <person name="Takaki Y."/>
            <person name="Hirai M."/>
            <person name="Nagasaki K."/>
            <person name="Nunoura T."/>
        </authorList>
    </citation>
    <scope>NUCLEOTIDE SEQUENCE</scope>
    <source>
        <strain evidence="2">2021-JH13</strain>
    </source>
</reference>
<dbReference type="GO" id="GO:0006351">
    <property type="term" value="P:DNA-templated transcription"/>
    <property type="evidence" value="ECO:0007669"/>
    <property type="project" value="InterPro"/>
</dbReference>
<dbReference type="GO" id="GO:0003968">
    <property type="term" value="F:RNA-directed RNA polymerase activity"/>
    <property type="evidence" value="ECO:0007669"/>
    <property type="project" value="InterPro"/>
</dbReference>
<dbReference type="GO" id="GO:0003723">
    <property type="term" value="F:RNA binding"/>
    <property type="evidence" value="ECO:0007669"/>
    <property type="project" value="InterPro"/>
</dbReference>
<dbReference type="InterPro" id="IPR001205">
    <property type="entry name" value="RNA-dir_pol_C"/>
</dbReference>
<accession>A0A8J9RUR1</accession>
<dbReference type="GO" id="GO:0039694">
    <property type="term" value="P:viral RNA genome replication"/>
    <property type="evidence" value="ECO:0007669"/>
    <property type="project" value="InterPro"/>
</dbReference>